<feature type="transmembrane region" description="Helical" evidence="1">
    <location>
        <begin position="30"/>
        <end position="49"/>
    </location>
</feature>
<dbReference type="EMBL" id="MGFN01000023">
    <property type="protein sequence ID" value="OGM06568.1"/>
    <property type="molecule type" value="Genomic_DNA"/>
</dbReference>
<keyword evidence="1" id="KW-1133">Transmembrane helix</keyword>
<evidence type="ECO:0000313" key="2">
    <source>
        <dbReference type="EMBL" id="OGM06568.1"/>
    </source>
</evidence>
<sequence length="103" mass="10969">MNIFCTSNIRRINTAIGCIPIEDSGALIGWVLRWAIGIGGGIAFILILVAGFQIMTSQGDPQRLQAGKELLTSAITGILLIIFSVFILQVIGVDILGIPGFNQ</sequence>
<keyword evidence="1" id="KW-0812">Transmembrane</keyword>
<evidence type="ECO:0000256" key="1">
    <source>
        <dbReference type="SAM" id="Phobius"/>
    </source>
</evidence>
<accession>A0A1F7WWL9</accession>
<feature type="transmembrane region" description="Helical" evidence="1">
    <location>
        <begin position="70"/>
        <end position="91"/>
    </location>
</feature>
<reference evidence="2 3" key="1">
    <citation type="journal article" date="2016" name="Nat. Commun.">
        <title>Thousands of microbial genomes shed light on interconnected biogeochemical processes in an aquifer system.</title>
        <authorList>
            <person name="Anantharaman K."/>
            <person name="Brown C.T."/>
            <person name="Hug L.A."/>
            <person name="Sharon I."/>
            <person name="Castelle C.J."/>
            <person name="Probst A.J."/>
            <person name="Thomas B.C."/>
            <person name="Singh A."/>
            <person name="Wilkins M.J."/>
            <person name="Karaoz U."/>
            <person name="Brodie E.L."/>
            <person name="Williams K.H."/>
            <person name="Hubbard S.S."/>
            <person name="Banfield J.F."/>
        </authorList>
    </citation>
    <scope>NUCLEOTIDE SEQUENCE [LARGE SCALE GENOMIC DNA]</scope>
</reference>
<protein>
    <submittedName>
        <fullName evidence="2">Uncharacterized protein</fullName>
    </submittedName>
</protein>
<dbReference type="Proteomes" id="UP000177737">
    <property type="component" value="Unassembled WGS sequence"/>
</dbReference>
<evidence type="ECO:0000313" key="3">
    <source>
        <dbReference type="Proteomes" id="UP000177737"/>
    </source>
</evidence>
<organism evidence="2 3">
    <name type="scientific">Candidatus Woesebacteria bacterium GWC1_42_13</name>
    <dbReference type="NCBI Taxonomy" id="1802475"/>
    <lineage>
        <taxon>Bacteria</taxon>
        <taxon>Candidatus Woeseibacteriota</taxon>
    </lineage>
</organism>
<keyword evidence="1" id="KW-0472">Membrane</keyword>
<dbReference type="AlphaFoldDB" id="A0A1F7WWL9"/>
<name>A0A1F7WWL9_9BACT</name>
<dbReference type="Pfam" id="PF18895">
    <property type="entry name" value="T4SS_pilin"/>
    <property type="match status" value="1"/>
</dbReference>
<gene>
    <name evidence="2" type="ORF">A2129_01620</name>
</gene>
<dbReference type="InterPro" id="IPR043993">
    <property type="entry name" value="T4SS_pilin"/>
</dbReference>
<comment type="caution">
    <text evidence="2">The sequence shown here is derived from an EMBL/GenBank/DDBJ whole genome shotgun (WGS) entry which is preliminary data.</text>
</comment>
<proteinExistence type="predicted"/>